<evidence type="ECO:0000256" key="2">
    <source>
        <dbReference type="ARBA" id="ARBA00022475"/>
    </source>
</evidence>
<gene>
    <name evidence="8" type="ORF">Cph01nite_13800</name>
</gene>
<feature type="transmembrane region" description="Helical" evidence="7">
    <location>
        <begin position="278"/>
        <end position="296"/>
    </location>
</feature>
<evidence type="ECO:0000256" key="1">
    <source>
        <dbReference type="ARBA" id="ARBA00004651"/>
    </source>
</evidence>
<evidence type="ECO:0000313" key="8">
    <source>
        <dbReference type="EMBL" id="GIG39618.1"/>
    </source>
</evidence>
<comment type="subcellular location">
    <subcellularLocation>
        <location evidence="1">Cell membrane</location>
        <topology evidence="1">Multi-pass membrane protein</topology>
    </subcellularLocation>
</comment>
<evidence type="ECO:0000313" key="9">
    <source>
        <dbReference type="Proteomes" id="UP000614741"/>
    </source>
</evidence>
<dbReference type="Pfam" id="PF03706">
    <property type="entry name" value="LPG_synthase_TM"/>
    <property type="match status" value="1"/>
</dbReference>
<feature type="transmembrane region" description="Helical" evidence="7">
    <location>
        <begin position="59"/>
        <end position="82"/>
    </location>
</feature>
<protein>
    <submittedName>
        <fullName evidence="8">Membrane protein</fullName>
    </submittedName>
</protein>
<accession>A0ABQ4DJU8</accession>
<sequence length="348" mass="35962">MSTTARPEPAHVPPTGDPSVAPASRRAVLMATVRWGLIVVVLVAAGWQVARQWGEVREALVAVHPLAAALSFVCVVLGLGAGTMSWQTLLDDLGPRVGVARGAQICLVGQLGKYVPGSVWAYLLQMELGRRHGVARARVFAASLFAAGVGVVASLILGLAALPVLAGQQRGLLWLFALLPVGLVCLHPRVLTWMASTIFRLLRKPPLDHTLRVSVVARSLGWALVSYLLFGVHLWLLANSLVDPGPAALLLCAGAIALGFTAGLFAVFLPSGVGVREAVIVAALATMLSVGTATGIAVASRLVFTVGDLVVAGIAALTAVVARRRAAAAGLPTDVPDELRQGSAAPVA</sequence>
<keyword evidence="3 7" id="KW-0812">Transmembrane</keyword>
<keyword evidence="5 7" id="KW-0472">Membrane</keyword>
<feature type="transmembrane region" description="Helical" evidence="7">
    <location>
        <begin position="144"/>
        <end position="166"/>
    </location>
</feature>
<feature type="transmembrane region" description="Helical" evidence="7">
    <location>
        <begin position="215"/>
        <end position="236"/>
    </location>
</feature>
<reference evidence="8 9" key="1">
    <citation type="submission" date="2021-01" db="EMBL/GenBank/DDBJ databases">
        <title>Whole genome shotgun sequence of Cellulomonas phragmiteti NBRC 110785.</title>
        <authorList>
            <person name="Komaki H."/>
            <person name="Tamura T."/>
        </authorList>
    </citation>
    <scope>NUCLEOTIDE SEQUENCE [LARGE SCALE GENOMIC DNA]</scope>
    <source>
        <strain evidence="8 9">NBRC 110785</strain>
    </source>
</reference>
<dbReference type="EMBL" id="BONP01000006">
    <property type="protein sequence ID" value="GIG39618.1"/>
    <property type="molecule type" value="Genomic_DNA"/>
</dbReference>
<evidence type="ECO:0000256" key="5">
    <source>
        <dbReference type="ARBA" id="ARBA00023136"/>
    </source>
</evidence>
<evidence type="ECO:0000256" key="3">
    <source>
        <dbReference type="ARBA" id="ARBA00022692"/>
    </source>
</evidence>
<feature type="transmembrane region" description="Helical" evidence="7">
    <location>
        <begin position="248"/>
        <end position="269"/>
    </location>
</feature>
<evidence type="ECO:0000256" key="6">
    <source>
        <dbReference type="SAM" id="MobiDB-lite"/>
    </source>
</evidence>
<organism evidence="8 9">
    <name type="scientific">Cellulomonas phragmiteti</name>
    <dbReference type="NCBI Taxonomy" id="478780"/>
    <lineage>
        <taxon>Bacteria</taxon>
        <taxon>Bacillati</taxon>
        <taxon>Actinomycetota</taxon>
        <taxon>Actinomycetes</taxon>
        <taxon>Micrococcales</taxon>
        <taxon>Cellulomonadaceae</taxon>
        <taxon>Cellulomonas</taxon>
    </lineage>
</organism>
<dbReference type="Proteomes" id="UP000614741">
    <property type="component" value="Unassembled WGS sequence"/>
</dbReference>
<keyword evidence="4 7" id="KW-1133">Transmembrane helix</keyword>
<feature type="transmembrane region" description="Helical" evidence="7">
    <location>
        <begin position="27"/>
        <end position="47"/>
    </location>
</feature>
<feature type="region of interest" description="Disordered" evidence="6">
    <location>
        <begin position="1"/>
        <end position="21"/>
    </location>
</feature>
<comment type="caution">
    <text evidence="8">The sequence shown here is derived from an EMBL/GenBank/DDBJ whole genome shotgun (WGS) entry which is preliminary data.</text>
</comment>
<feature type="transmembrane region" description="Helical" evidence="7">
    <location>
        <begin position="172"/>
        <end position="194"/>
    </location>
</feature>
<feature type="transmembrane region" description="Helical" evidence="7">
    <location>
        <begin position="302"/>
        <end position="322"/>
    </location>
</feature>
<evidence type="ECO:0000256" key="7">
    <source>
        <dbReference type="SAM" id="Phobius"/>
    </source>
</evidence>
<proteinExistence type="predicted"/>
<name>A0ABQ4DJU8_9CELL</name>
<dbReference type="RefSeq" id="WP_203672615.1">
    <property type="nucleotide sequence ID" value="NZ_BONP01000006.1"/>
</dbReference>
<evidence type="ECO:0000256" key="4">
    <source>
        <dbReference type="ARBA" id="ARBA00022989"/>
    </source>
</evidence>
<dbReference type="InterPro" id="IPR022791">
    <property type="entry name" value="L-PG_synthase/AglD"/>
</dbReference>
<keyword evidence="2" id="KW-1003">Cell membrane</keyword>
<keyword evidence="9" id="KW-1185">Reference proteome</keyword>